<gene>
    <name evidence="3" type="ORF">FSP39_014738</name>
</gene>
<evidence type="ECO:0000313" key="3">
    <source>
        <dbReference type="EMBL" id="KAK3090800.1"/>
    </source>
</evidence>
<evidence type="ECO:0000256" key="1">
    <source>
        <dbReference type="SAM" id="MobiDB-lite"/>
    </source>
</evidence>
<feature type="compositionally biased region" description="Basic and acidic residues" evidence="1">
    <location>
        <begin position="426"/>
        <end position="445"/>
    </location>
</feature>
<reference evidence="3" key="1">
    <citation type="submission" date="2019-08" db="EMBL/GenBank/DDBJ databases">
        <title>The improved chromosome-level genome for the pearl oyster Pinctada fucata martensii using PacBio sequencing and Hi-C.</title>
        <authorList>
            <person name="Zheng Z."/>
        </authorList>
    </citation>
    <scope>NUCLEOTIDE SEQUENCE</scope>
    <source>
        <strain evidence="3">ZZ-2019</strain>
        <tissue evidence="3">Adductor muscle</tissue>
    </source>
</reference>
<dbReference type="AlphaFoldDB" id="A0AA88XS29"/>
<keyword evidence="2" id="KW-0812">Transmembrane</keyword>
<keyword evidence="2" id="KW-0472">Membrane</keyword>
<feature type="region of interest" description="Disordered" evidence="1">
    <location>
        <begin position="395"/>
        <end position="451"/>
    </location>
</feature>
<accession>A0AA88XS29</accession>
<protein>
    <submittedName>
        <fullName evidence="3">Uncharacterized protein</fullName>
    </submittedName>
</protein>
<feature type="transmembrane region" description="Helical" evidence="2">
    <location>
        <begin position="6"/>
        <end position="32"/>
    </location>
</feature>
<organism evidence="3 4">
    <name type="scientific">Pinctada imbricata</name>
    <name type="common">Atlantic pearl-oyster</name>
    <name type="synonym">Pinctada martensii</name>
    <dbReference type="NCBI Taxonomy" id="66713"/>
    <lineage>
        <taxon>Eukaryota</taxon>
        <taxon>Metazoa</taxon>
        <taxon>Spiralia</taxon>
        <taxon>Lophotrochozoa</taxon>
        <taxon>Mollusca</taxon>
        <taxon>Bivalvia</taxon>
        <taxon>Autobranchia</taxon>
        <taxon>Pteriomorphia</taxon>
        <taxon>Pterioida</taxon>
        <taxon>Pterioidea</taxon>
        <taxon>Pteriidae</taxon>
        <taxon>Pinctada</taxon>
    </lineage>
</organism>
<proteinExistence type="predicted"/>
<evidence type="ECO:0000256" key="2">
    <source>
        <dbReference type="SAM" id="Phobius"/>
    </source>
</evidence>
<comment type="caution">
    <text evidence="3">The sequence shown here is derived from an EMBL/GenBank/DDBJ whole genome shotgun (WGS) entry which is preliminary data.</text>
</comment>
<keyword evidence="4" id="KW-1185">Reference proteome</keyword>
<feature type="region of interest" description="Disordered" evidence="1">
    <location>
        <begin position="43"/>
        <end position="75"/>
    </location>
</feature>
<feature type="region of interest" description="Disordered" evidence="1">
    <location>
        <begin position="236"/>
        <end position="322"/>
    </location>
</feature>
<dbReference type="Proteomes" id="UP001186944">
    <property type="component" value="Unassembled WGS sequence"/>
</dbReference>
<feature type="compositionally biased region" description="Low complexity" evidence="1">
    <location>
        <begin position="55"/>
        <end position="65"/>
    </location>
</feature>
<dbReference type="EMBL" id="VSWD01000010">
    <property type="protein sequence ID" value="KAK3090800.1"/>
    <property type="molecule type" value="Genomic_DNA"/>
</dbReference>
<evidence type="ECO:0000313" key="4">
    <source>
        <dbReference type="Proteomes" id="UP001186944"/>
    </source>
</evidence>
<sequence length="480" mass="55060">MVSTDELIIIVGASLGGLIVFLILLAIVIYCVCGRRRRQSRKDNPFKQLPTVNNSSASKHSSYSSDLHPRLDQSIDPRLPKVGSSGLWMGTPSLYAPTQKPYYPSQPGRHFVPMQRATSEDRLTSRYMRPRDKLYKRSVSVQRYPYYDRYNYTFPHSVTQGGHVQIYHSQQLGHAPYHEPFGRLPRSNSYMDISPYAGFPSHAGHMQGLRDSRAVLVEYPDGTDYYSDPYRDIGYEENRKRGKKVQRTHSDLTGTKRKKRQRNRQESPYNKGSNHGDKEVSGKRTSSVEVHHRQSYTEQMDNNKNTKEADINEAGLSQTDSAKLRAINERNKEADTRISQKWRSADELRLDLPNESDDERNNDVSVRKYEYKGRFDKTEVTDVYIPKREVKDSKIQEPVNADVSRKNSSTNAEEKQSHVNQAYDNSDEREIPQRKTSVHRTESNTDGKQVSAAFDFLNNYMSDDEGTDFVGSRPDSPVAL</sequence>
<name>A0AA88XS29_PINIB</name>
<keyword evidence="2" id="KW-1133">Transmembrane helix</keyword>